<evidence type="ECO:0000256" key="1">
    <source>
        <dbReference type="SAM" id="MobiDB-lite"/>
    </source>
</evidence>
<reference evidence="2" key="1">
    <citation type="journal article" date="2014" name="PLoS ONE">
        <title>Transcriptome-Based Identification of ABC Transporters in the Western Tarnished Plant Bug Lygus hesperus.</title>
        <authorList>
            <person name="Hull J.J."/>
            <person name="Chaney K."/>
            <person name="Geib S.M."/>
            <person name="Fabrick J.A."/>
            <person name="Brent C.S."/>
            <person name="Walsh D."/>
            <person name="Lavine L.C."/>
        </authorList>
    </citation>
    <scope>NUCLEOTIDE SEQUENCE</scope>
</reference>
<gene>
    <name evidence="2" type="primary">mnmE_11</name>
    <name evidence="2" type="ORF">CM83_141</name>
</gene>
<accession>A0A0A9WZZ9</accession>
<proteinExistence type="predicted"/>
<evidence type="ECO:0000313" key="2">
    <source>
        <dbReference type="EMBL" id="JAG13324.1"/>
    </source>
</evidence>
<feature type="region of interest" description="Disordered" evidence="1">
    <location>
        <begin position="97"/>
        <end position="164"/>
    </location>
</feature>
<name>A0A0A9WZZ9_LYGHE</name>
<feature type="non-terminal residue" evidence="2">
    <location>
        <position position="1"/>
    </location>
</feature>
<dbReference type="AlphaFoldDB" id="A0A0A9WZZ9"/>
<organism evidence="2">
    <name type="scientific">Lygus hesperus</name>
    <name type="common">Western plant bug</name>
    <dbReference type="NCBI Taxonomy" id="30085"/>
    <lineage>
        <taxon>Eukaryota</taxon>
        <taxon>Metazoa</taxon>
        <taxon>Ecdysozoa</taxon>
        <taxon>Arthropoda</taxon>
        <taxon>Hexapoda</taxon>
        <taxon>Insecta</taxon>
        <taxon>Pterygota</taxon>
        <taxon>Neoptera</taxon>
        <taxon>Paraneoptera</taxon>
        <taxon>Hemiptera</taxon>
        <taxon>Heteroptera</taxon>
        <taxon>Panheteroptera</taxon>
        <taxon>Cimicomorpha</taxon>
        <taxon>Miridae</taxon>
        <taxon>Mirini</taxon>
        <taxon>Lygus</taxon>
    </lineage>
</organism>
<sequence>FERFKVNIAKQEQSETYAQCFLRLKTLMRTCSFGEMEDELLIDKIICSIKDTKVQEKLWLRQNISLTEAISICNSSEVTGEQLRAIAKNTEEVLKVQKKPGYKQSSGYTNKREENLRKRRNEIHIRPRGGAGQEERQEDADLETVGIRRSARPRRRPTYLNNYD</sequence>
<dbReference type="EMBL" id="GBHO01030280">
    <property type="protein sequence ID" value="JAG13324.1"/>
    <property type="molecule type" value="Transcribed_RNA"/>
</dbReference>
<reference evidence="2" key="2">
    <citation type="submission" date="2014-07" db="EMBL/GenBank/DDBJ databases">
        <authorList>
            <person name="Hull J."/>
        </authorList>
    </citation>
    <scope>NUCLEOTIDE SEQUENCE</scope>
</reference>
<protein>
    <submittedName>
        <fullName evidence="2">tRNA modification GTPase MnmE</fullName>
    </submittedName>
</protein>